<sequence>MIIAFANQKGGVAKTTSTHNIGVALAQKGKKVLLIDLDSQASLTISLGIEPLDVENNIIDVLDKKKSDIRKCILNVKENLDVITSTIDLASIEMEMLSRASREKILDRELEPIKAEYDYILIDCPPQLSILTVNALSCADGVIIPTKTDYLSYRGIELLMDTITEVKELINPKLEIVGTIATLYNMRSKDDNDILDGMKSVYNVLGVTKMLVGAKKGIYDGLSVVENEPNNEISIAYKNIADMLISGKYESEVK</sequence>
<evidence type="ECO:0000259" key="1">
    <source>
        <dbReference type="Pfam" id="PF13614"/>
    </source>
</evidence>
<feature type="domain" description="AAA" evidence="1">
    <location>
        <begin position="2"/>
        <end position="176"/>
    </location>
</feature>
<dbReference type="PANTHER" id="PTHR13696">
    <property type="entry name" value="P-LOOP CONTAINING NUCLEOSIDE TRIPHOSPHATE HYDROLASE"/>
    <property type="match status" value="1"/>
</dbReference>
<dbReference type="InterPro" id="IPR025669">
    <property type="entry name" value="AAA_dom"/>
</dbReference>
<dbReference type="InterPro" id="IPR050678">
    <property type="entry name" value="DNA_Partitioning_ATPase"/>
</dbReference>
<geneLocation type="plasmid" evidence="2">
    <name>pRGRH0331</name>
</geneLocation>
<dbReference type="EMBL" id="LN853000">
    <property type="protein sequence ID" value="CRY94715.1"/>
    <property type="molecule type" value="Genomic_DNA"/>
</dbReference>
<dbReference type="CDD" id="cd02042">
    <property type="entry name" value="ParAB_family"/>
    <property type="match status" value="1"/>
</dbReference>
<evidence type="ECO:0000313" key="2">
    <source>
        <dbReference type="EMBL" id="CRY94715.1"/>
    </source>
</evidence>
<dbReference type="SUPFAM" id="SSF52540">
    <property type="entry name" value="P-loop containing nucleoside triphosphate hydrolases"/>
    <property type="match status" value="1"/>
</dbReference>
<dbReference type="InterPro" id="IPR027417">
    <property type="entry name" value="P-loop_NTPase"/>
</dbReference>
<dbReference type="Pfam" id="PF13614">
    <property type="entry name" value="AAA_31"/>
    <property type="match status" value="1"/>
</dbReference>
<organism evidence="2">
    <name type="scientific">uncultured prokaryote</name>
    <dbReference type="NCBI Taxonomy" id="198431"/>
    <lineage>
        <taxon>unclassified sequences</taxon>
        <taxon>environmental samples</taxon>
    </lineage>
</organism>
<proteinExistence type="predicted"/>
<dbReference type="FunFam" id="3.40.50.300:FF:000285">
    <property type="entry name" value="Sporulation initiation inhibitor Soj"/>
    <property type="match status" value="1"/>
</dbReference>
<dbReference type="PANTHER" id="PTHR13696:SF99">
    <property type="entry name" value="COBYRINIC ACID AC-DIAMIDE SYNTHASE"/>
    <property type="match status" value="1"/>
</dbReference>
<accession>A0A0H5PZX0</accession>
<reference evidence="2" key="2">
    <citation type="submission" date="2015-07" db="EMBL/GenBank/DDBJ databases">
        <title>Plasmids, circular viruses and viroids from rat gut.</title>
        <authorList>
            <person name="Jorgensen T.J."/>
            <person name="Hansen M.A."/>
            <person name="Xu Z."/>
            <person name="Tabak M.A."/>
            <person name="Sorensen S.J."/>
            <person name="Hansen L.H."/>
        </authorList>
    </citation>
    <scope>NUCLEOTIDE SEQUENCE</scope>
    <source>
        <plasmid evidence="2">pRGRH0331</plasmid>
    </source>
</reference>
<protein>
    <recommendedName>
        <fullName evidence="1">AAA domain-containing protein</fullName>
    </recommendedName>
</protein>
<name>A0A0H5PZX0_9ZZZZ</name>
<dbReference type="AlphaFoldDB" id="A0A0H5PZX0"/>
<dbReference type="Gene3D" id="3.40.50.300">
    <property type="entry name" value="P-loop containing nucleotide triphosphate hydrolases"/>
    <property type="match status" value="1"/>
</dbReference>
<reference evidence="2" key="1">
    <citation type="submission" date="2015-06" db="EMBL/GenBank/DDBJ databases">
        <authorList>
            <person name="Joergensen T."/>
        </authorList>
    </citation>
    <scope>NUCLEOTIDE SEQUENCE</scope>
    <source>
        <plasmid evidence="2">pRGRH0331</plasmid>
    </source>
</reference>
<keyword evidence="2" id="KW-0614">Plasmid</keyword>